<evidence type="ECO:0000313" key="1">
    <source>
        <dbReference type="EMBL" id="SVE12328.1"/>
    </source>
</evidence>
<dbReference type="AlphaFoldDB" id="A0A383AYV8"/>
<reference evidence="1" key="1">
    <citation type="submission" date="2018-05" db="EMBL/GenBank/DDBJ databases">
        <authorList>
            <person name="Lanie J.A."/>
            <person name="Ng W.-L."/>
            <person name="Kazmierczak K.M."/>
            <person name="Andrzejewski T.M."/>
            <person name="Davidsen T.M."/>
            <person name="Wayne K.J."/>
            <person name="Tettelin H."/>
            <person name="Glass J.I."/>
            <person name="Rusch D."/>
            <person name="Podicherti R."/>
            <person name="Tsui H.-C.T."/>
            <person name="Winkler M.E."/>
        </authorList>
    </citation>
    <scope>NUCLEOTIDE SEQUENCE</scope>
</reference>
<proteinExistence type="predicted"/>
<sequence>VGGTAKAAAHTTDAPGGVGCKADITQGGVAGANHVDAHITPSLFLA</sequence>
<organism evidence="1">
    <name type="scientific">marine metagenome</name>
    <dbReference type="NCBI Taxonomy" id="408172"/>
    <lineage>
        <taxon>unclassified sequences</taxon>
        <taxon>metagenomes</taxon>
        <taxon>ecological metagenomes</taxon>
    </lineage>
</organism>
<accession>A0A383AYV8</accession>
<protein>
    <submittedName>
        <fullName evidence="1">Uncharacterized protein</fullName>
    </submittedName>
</protein>
<dbReference type="EMBL" id="UINC01195660">
    <property type="protein sequence ID" value="SVE12328.1"/>
    <property type="molecule type" value="Genomic_DNA"/>
</dbReference>
<gene>
    <name evidence="1" type="ORF">METZ01_LOCUS465182</name>
</gene>
<feature type="non-terminal residue" evidence="1">
    <location>
        <position position="46"/>
    </location>
</feature>
<feature type="non-terminal residue" evidence="1">
    <location>
        <position position="1"/>
    </location>
</feature>
<name>A0A383AYV8_9ZZZZ</name>